<keyword evidence="6" id="KW-1185">Reference proteome</keyword>
<accession>A0A8X6K5J7</accession>
<dbReference type="Pfam" id="PF00098">
    <property type="entry name" value="zf-CCHC"/>
    <property type="match status" value="1"/>
</dbReference>
<comment type="caution">
    <text evidence="5">The sequence shown here is derived from an EMBL/GenBank/DDBJ whole genome shotgun (WGS) entry which is preliminary data.</text>
</comment>
<protein>
    <recommendedName>
        <fullName evidence="1">RNA-directed DNA polymerase</fullName>
        <ecNumber evidence="1">2.7.7.49</ecNumber>
    </recommendedName>
</protein>
<dbReference type="GO" id="GO:0015074">
    <property type="term" value="P:DNA integration"/>
    <property type="evidence" value="ECO:0007669"/>
    <property type="project" value="InterPro"/>
</dbReference>
<evidence type="ECO:0000313" key="5">
    <source>
        <dbReference type="EMBL" id="GFQ65090.1"/>
    </source>
</evidence>
<dbReference type="Pfam" id="PF17921">
    <property type="entry name" value="Integrase_H2C2"/>
    <property type="match status" value="1"/>
</dbReference>
<reference evidence="5" key="1">
    <citation type="submission" date="2020-07" db="EMBL/GenBank/DDBJ databases">
        <title>Multicomponent nature underlies the extraordinary mechanical properties of spider dragline silk.</title>
        <authorList>
            <person name="Kono N."/>
            <person name="Nakamura H."/>
            <person name="Mori M."/>
            <person name="Yoshida Y."/>
            <person name="Ohtoshi R."/>
            <person name="Malay A.D."/>
            <person name="Moran D.A.P."/>
            <person name="Tomita M."/>
            <person name="Numata K."/>
            <person name="Arakawa K."/>
        </authorList>
    </citation>
    <scope>NUCLEOTIDE SEQUENCE</scope>
</reference>
<organism evidence="5 6">
    <name type="scientific">Trichonephila clavata</name>
    <name type="common">Joro spider</name>
    <name type="synonym">Nephila clavata</name>
    <dbReference type="NCBI Taxonomy" id="2740835"/>
    <lineage>
        <taxon>Eukaryota</taxon>
        <taxon>Metazoa</taxon>
        <taxon>Ecdysozoa</taxon>
        <taxon>Arthropoda</taxon>
        <taxon>Chelicerata</taxon>
        <taxon>Arachnida</taxon>
        <taxon>Araneae</taxon>
        <taxon>Araneomorphae</taxon>
        <taxon>Entelegynae</taxon>
        <taxon>Araneoidea</taxon>
        <taxon>Nephilidae</taxon>
        <taxon>Trichonephila</taxon>
    </lineage>
</organism>
<dbReference type="SMART" id="SM00343">
    <property type="entry name" value="ZnF_C2HC"/>
    <property type="match status" value="1"/>
</dbReference>
<proteinExistence type="predicted"/>
<evidence type="ECO:0000313" key="6">
    <source>
        <dbReference type="Proteomes" id="UP000887116"/>
    </source>
</evidence>
<dbReference type="EC" id="2.7.7.49" evidence="1"/>
<dbReference type="PANTHER" id="PTHR37984:SF15">
    <property type="entry name" value="INTEGRASE CATALYTIC DOMAIN-CONTAINING PROTEIN"/>
    <property type="match status" value="1"/>
</dbReference>
<dbReference type="SUPFAM" id="SSF53098">
    <property type="entry name" value="Ribonuclease H-like"/>
    <property type="match status" value="1"/>
</dbReference>
<dbReference type="GO" id="GO:0003676">
    <property type="term" value="F:nucleic acid binding"/>
    <property type="evidence" value="ECO:0007669"/>
    <property type="project" value="InterPro"/>
</dbReference>
<dbReference type="AlphaFoldDB" id="A0A8X6K5J7"/>
<dbReference type="InterPro" id="IPR041588">
    <property type="entry name" value="Integrase_H2C2"/>
</dbReference>
<sequence>MGNCRYNNHFNDNSHQARYNLTRITPRCYTCGKEGHFSRACRDKNLNKQDSQKNKFSSPIKAQSHAVQAEDTTKNIVTAKIDASESTYSEAQISVVRADLVKDIECTGEGKIKLISAFGDSDVVPLRTFNIKIDDGWHDAIPITCAVSKKLVNDMLVCQTAYEALLESIQLCSVNARKVIDSGVQMDEVKDSTVCEGPTCEESSYSDIEVSTDAVNIENGVRSNLSSETRSTFIKFQKEDETLISVWEQANKKEKAYEIQDDLLMHNDVVCGEPIKQVVLPACKGKEILQMAHEIPLAGHLGEQKTKQRIKYSFFWPSLKRDLKTYCEACKPCQLRRTVAYRDRIPIQPIVRPNNPFEVWSVDCIGPLEPRSRRGQEYIVCAIDLCSRWEEAIPTKNITAKTTCEVLMKIFCQTGFPKTICTDQGTNFTAQLTQAFQDVLGVSPGFSTPGHPESMGAVERWNRTLKDMLNKNIQEHGNEWDVHLPYLLFAYREIPHTLTGVSPYQLVYGRLRSGPMTILKEFWTGEREIPTGAARSVEERLKTFYCIRYSFRTLSVESSTLWNEECGKNISKIYGSSFESSSKVL</sequence>
<keyword evidence="2" id="KW-0863">Zinc-finger</keyword>
<feature type="domain" description="Integrase catalytic" evidence="4">
    <location>
        <begin position="352"/>
        <end position="511"/>
    </location>
</feature>
<dbReference type="InterPro" id="IPR036397">
    <property type="entry name" value="RNaseH_sf"/>
</dbReference>
<dbReference type="FunFam" id="1.10.340.70:FF:000001">
    <property type="entry name" value="Retrovirus-related Pol polyprotein from transposon gypsy-like Protein"/>
    <property type="match status" value="1"/>
</dbReference>
<dbReference type="PANTHER" id="PTHR37984">
    <property type="entry name" value="PROTEIN CBG26694"/>
    <property type="match status" value="1"/>
</dbReference>
<dbReference type="InterPro" id="IPR050951">
    <property type="entry name" value="Retrovirus_Pol_polyprotein"/>
</dbReference>
<dbReference type="Gene3D" id="1.10.340.70">
    <property type="match status" value="1"/>
</dbReference>
<dbReference type="Gene3D" id="4.10.60.10">
    <property type="entry name" value="Zinc finger, CCHC-type"/>
    <property type="match status" value="1"/>
</dbReference>
<keyword evidence="2" id="KW-0862">Zinc</keyword>
<name>A0A8X6K5J7_TRICU</name>
<dbReference type="PROSITE" id="PS50994">
    <property type="entry name" value="INTEGRASE"/>
    <property type="match status" value="1"/>
</dbReference>
<evidence type="ECO:0000256" key="2">
    <source>
        <dbReference type="PROSITE-ProRule" id="PRU00047"/>
    </source>
</evidence>
<dbReference type="GO" id="GO:0008270">
    <property type="term" value="F:zinc ion binding"/>
    <property type="evidence" value="ECO:0007669"/>
    <property type="project" value="UniProtKB-KW"/>
</dbReference>
<keyword evidence="2" id="KW-0479">Metal-binding</keyword>
<dbReference type="InterPro" id="IPR001878">
    <property type="entry name" value="Znf_CCHC"/>
</dbReference>
<evidence type="ECO:0000259" key="3">
    <source>
        <dbReference type="PROSITE" id="PS50158"/>
    </source>
</evidence>
<dbReference type="GO" id="GO:0003964">
    <property type="term" value="F:RNA-directed DNA polymerase activity"/>
    <property type="evidence" value="ECO:0007669"/>
    <property type="project" value="UniProtKB-EC"/>
</dbReference>
<dbReference type="EMBL" id="BMAO01030005">
    <property type="protein sequence ID" value="GFQ65090.1"/>
    <property type="molecule type" value="Genomic_DNA"/>
</dbReference>
<dbReference type="PROSITE" id="PS50158">
    <property type="entry name" value="ZF_CCHC"/>
    <property type="match status" value="1"/>
</dbReference>
<dbReference type="OrthoDB" id="6433398at2759"/>
<dbReference type="Gene3D" id="3.30.420.10">
    <property type="entry name" value="Ribonuclease H-like superfamily/Ribonuclease H"/>
    <property type="match status" value="1"/>
</dbReference>
<evidence type="ECO:0000259" key="4">
    <source>
        <dbReference type="PROSITE" id="PS50994"/>
    </source>
</evidence>
<dbReference type="SUPFAM" id="SSF57756">
    <property type="entry name" value="Retrovirus zinc finger-like domains"/>
    <property type="match status" value="1"/>
</dbReference>
<gene>
    <name evidence="5" type="primary">gag-pol</name>
    <name evidence="5" type="ORF">TNCT_513171</name>
</gene>
<dbReference type="FunFam" id="3.30.420.10:FF:000032">
    <property type="entry name" value="Retrovirus-related Pol polyprotein from transposon 297-like Protein"/>
    <property type="match status" value="1"/>
</dbReference>
<dbReference type="InterPro" id="IPR001584">
    <property type="entry name" value="Integrase_cat-core"/>
</dbReference>
<dbReference type="Pfam" id="PF00665">
    <property type="entry name" value="rve"/>
    <property type="match status" value="1"/>
</dbReference>
<evidence type="ECO:0000256" key="1">
    <source>
        <dbReference type="ARBA" id="ARBA00012493"/>
    </source>
</evidence>
<dbReference type="InterPro" id="IPR012337">
    <property type="entry name" value="RNaseH-like_sf"/>
</dbReference>
<dbReference type="InterPro" id="IPR036875">
    <property type="entry name" value="Znf_CCHC_sf"/>
</dbReference>
<feature type="domain" description="CCHC-type" evidence="3">
    <location>
        <begin position="27"/>
        <end position="43"/>
    </location>
</feature>
<dbReference type="Proteomes" id="UP000887116">
    <property type="component" value="Unassembled WGS sequence"/>
</dbReference>